<comment type="caution">
    <text evidence="1">The sequence shown here is derived from an EMBL/GenBank/DDBJ whole genome shotgun (WGS) entry which is preliminary data.</text>
</comment>
<accession>A0ABV7KY93</accession>
<evidence type="ECO:0000313" key="1">
    <source>
        <dbReference type="EMBL" id="MFC3227368.1"/>
    </source>
</evidence>
<keyword evidence="2" id="KW-1185">Reference proteome</keyword>
<name>A0ABV7KY93_9PROT</name>
<dbReference type="RefSeq" id="WP_379899534.1">
    <property type="nucleotide sequence ID" value="NZ_JBHRTR010000022.1"/>
</dbReference>
<sequence length="72" mass="7871">MGARDQLADLSRDAEDLYGAMHMLAEFGPDDVLPVYDPAALKEAARKLMHVAWAAQRERAAEQIDSTGRDAA</sequence>
<evidence type="ECO:0000313" key="2">
    <source>
        <dbReference type="Proteomes" id="UP001595528"/>
    </source>
</evidence>
<gene>
    <name evidence="1" type="ORF">ACFOGJ_09015</name>
</gene>
<proteinExistence type="predicted"/>
<protein>
    <submittedName>
        <fullName evidence="1">Uncharacterized protein</fullName>
    </submittedName>
</protein>
<organism evidence="1 2">
    <name type="scientific">Marinibaculum pumilum</name>
    <dbReference type="NCBI Taxonomy" id="1766165"/>
    <lineage>
        <taxon>Bacteria</taxon>
        <taxon>Pseudomonadati</taxon>
        <taxon>Pseudomonadota</taxon>
        <taxon>Alphaproteobacteria</taxon>
        <taxon>Rhodospirillales</taxon>
        <taxon>Rhodospirillaceae</taxon>
        <taxon>Marinibaculum</taxon>
    </lineage>
</organism>
<dbReference type="Proteomes" id="UP001595528">
    <property type="component" value="Unassembled WGS sequence"/>
</dbReference>
<reference evidence="2" key="1">
    <citation type="journal article" date="2019" name="Int. J. Syst. Evol. Microbiol.">
        <title>The Global Catalogue of Microorganisms (GCM) 10K type strain sequencing project: providing services to taxonomists for standard genome sequencing and annotation.</title>
        <authorList>
            <consortium name="The Broad Institute Genomics Platform"/>
            <consortium name="The Broad Institute Genome Sequencing Center for Infectious Disease"/>
            <person name="Wu L."/>
            <person name="Ma J."/>
        </authorList>
    </citation>
    <scope>NUCLEOTIDE SEQUENCE [LARGE SCALE GENOMIC DNA]</scope>
    <source>
        <strain evidence="2">KCTC 42964</strain>
    </source>
</reference>
<dbReference type="EMBL" id="JBHRTR010000022">
    <property type="protein sequence ID" value="MFC3227368.1"/>
    <property type="molecule type" value="Genomic_DNA"/>
</dbReference>